<name>A0AAX4KRN9_9TREE</name>
<dbReference type="KEGG" id="ker:91105286"/>
<dbReference type="RefSeq" id="XP_066086340.1">
    <property type="nucleotide sequence ID" value="XM_066230243.1"/>
</dbReference>
<evidence type="ECO:0000256" key="1">
    <source>
        <dbReference type="SAM" id="MobiDB-lite"/>
    </source>
</evidence>
<feature type="domain" description="Protein CPL1-like" evidence="3">
    <location>
        <begin position="289"/>
        <end position="345"/>
    </location>
</feature>
<dbReference type="PANTHER" id="PTHR35192:SF2">
    <property type="entry name" value="APPLE DOMAIN-CONTAINING PROTEIN"/>
    <property type="match status" value="1"/>
</dbReference>
<keyword evidence="2" id="KW-0732">Signal</keyword>
<evidence type="ECO:0000259" key="3">
    <source>
        <dbReference type="Pfam" id="PF21671"/>
    </source>
</evidence>
<proteinExistence type="predicted"/>
<gene>
    <name evidence="4" type="ORF">V865_006485</name>
</gene>
<dbReference type="InterPro" id="IPR038955">
    <property type="entry name" value="PriA/CPL1_fungi"/>
</dbReference>
<evidence type="ECO:0000256" key="2">
    <source>
        <dbReference type="SAM" id="SignalP"/>
    </source>
</evidence>
<feature type="chain" id="PRO_5043579037" description="Protein CPL1-like domain-containing protein" evidence="2">
    <location>
        <begin position="20"/>
        <end position="347"/>
    </location>
</feature>
<evidence type="ECO:0000313" key="5">
    <source>
        <dbReference type="Proteomes" id="UP001358614"/>
    </source>
</evidence>
<feature type="signal peptide" evidence="2">
    <location>
        <begin position="1"/>
        <end position="19"/>
    </location>
</feature>
<organism evidence="4 5">
    <name type="scientific">Kwoniella europaea PYCC6329</name>
    <dbReference type="NCBI Taxonomy" id="1423913"/>
    <lineage>
        <taxon>Eukaryota</taxon>
        <taxon>Fungi</taxon>
        <taxon>Dikarya</taxon>
        <taxon>Basidiomycota</taxon>
        <taxon>Agaricomycotina</taxon>
        <taxon>Tremellomycetes</taxon>
        <taxon>Tremellales</taxon>
        <taxon>Cryptococcaceae</taxon>
        <taxon>Kwoniella</taxon>
    </lineage>
</organism>
<dbReference type="InterPro" id="IPR048661">
    <property type="entry name" value="CPL1-like"/>
</dbReference>
<feature type="region of interest" description="Disordered" evidence="1">
    <location>
        <begin position="202"/>
        <end position="229"/>
    </location>
</feature>
<dbReference type="Pfam" id="PF21671">
    <property type="entry name" value="CPL1-like"/>
    <property type="match status" value="1"/>
</dbReference>
<accession>A0AAX4KRN9</accession>
<protein>
    <recommendedName>
        <fullName evidence="3">Protein CPL1-like domain-containing protein</fullName>
    </recommendedName>
</protein>
<dbReference type="PANTHER" id="PTHR35192">
    <property type="entry name" value="PROTEIN, PUTATIVE-RELATED"/>
    <property type="match status" value="1"/>
</dbReference>
<keyword evidence="5" id="KW-1185">Reference proteome</keyword>
<reference evidence="4 5" key="1">
    <citation type="submission" date="2024-01" db="EMBL/GenBank/DDBJ databases">
        <title>Comparative genomics of Cryptococcus and Kwoniella reveals pathogenesis evolution and contrasting modes of karyotype evolution via chromosome fusion or intercentromeric recombination.</title>
        <authorList>
            <person name="Coelho M.A."/>
            <person name="David-Palma M."/>
            <person name="Shea T."/>
            <person name="Bowers K."/>
            <person name="McGinley-Smith S."/>
            <person name="Mohammad A.W."/>
            <person name="Gnirke A."/>
            <person name="Yurkov A.M."/>
            <person name="Nowrousian M."/>
            <person name="Sun S."/>
            <person name="Cuomo C.A."/>
            <person name="Heitman J."/>
        </authorList>
    </citation>
    <scope>NUCLEOTIDE SEQUENCE [LARGE SCALE GENOMIC DNA]</scope>
    <source>
        <strain evidence="4 5">PYCC6329</strain>
    </source>
</reference>
<evidence type="ECO:0000313" key="4">
    <source>
        <dbReference type="EMBL" id="WWD08373.1"/>
    </source>
</evidence>
<sequence>MKSSTIFVALLSLAGSVSAGGFGGLKLGGSFNFGCGLQIKEKASNEQKNWCSSAGSFFTDFNGSPLCCSDHTRTPPTRDNECPFGWSKHFKTDCCIPPKEVSPCDCGEGYTYDKKTHKCVKNTGKCHGGQWWHDRSGTCCDNDWQWNPPKGDCPKGKSCPKGWFWHKNLKKCLPTGPGSPEPGCGDWDDHNQCCGGGSPGPSGKAGNNGGKGQSEHGHQGGKFPWGGKSNQADFEKWWSSLSNHKGWKRDLAEGQQALSFPQNDLDKMYCPGDLHACTVPSALGGEWAYECVDFATELEACGGCIGSGGQDCTQIPHALSVGCEIGSCAVYSCKQGFQANGTSCVPV</sequence>
<dbReference type="EMBL" id="CP144090">
    <property type="protein sequence ID" value="WWD08373.1"/>
    <property type="molecule type" value="Genomic_DNA"/>
</dbReference>
<dbReference type="GeneID" id="91105286"/>
<dbReference type="Proteomes" id="UP001358614">
    <property type="component" value="Chromosome 2"/>
</dbReference>
<dbReference type="AlphaFoldDB" id="A0AAX4KRN9"/>